<sequence>MSEINDSDSEKRLIVFFGTPDGTIFIPPTFYLDRLKCAYNISEIISICANIPKKLAAVLRVNNNTLLIIDCESYYHNCSVLKAKHLVELISDLGRDHDSTYNSVYT</sequence>
<comment type="caution">
    <text evidence="1">The sequence shown here is derived from an EMBL/GenBank/DDBJ whole genome shotgun (WGS) entry which is preliminary data.</text>
</comment>
<evidence type="ECO:0000313" key="2">
    <source>
        <dbReference type="Proteomes" id="UP001160148"/>
    </source>
</evidence>
<name>A0AAV0VUF6_9HEMI</name>
<keyword evidence="2" id="KW-1185">Reference proteome</keyword>
<gene>
    <name evidence="1" type="ORF">MEUPH1_LOCUS3699</name>
</gene>
<organism evidence="1 2">
    <name type="scientific">Macrosiphum euphorbiae</name>
    <name type="common">potato aphid</name>
    <dbReference type="NCBI Taxonomy" id="13131"/>
    <lineage>
        <taxon>Eukaryota</taxon>
        <taxon>Metazoa</taxon>
        <taxon>Ecdysozoa</taxon>
        <taxon>Arthropoda</taxon>
        <taxon>Hexapoda</taxon>
        <taxon>Insecta</taxon>
        <taxon>Pterygota</taxon>
        <taxon>Neoptera</taxon>
        <taxon>Paraneoptera</taxon>
        <taxon>Hemiptera</taxon>
        <taxon>Sternorrhyncha</taxon>
        <taxon>Aphidomorpha</taxon>
        <taxon>Aphidoidea</taxon>
        <taxon>Aphididae</taxon>
        <taxon>Macrosiphini</taxon>
        <taxon>Macrosiphum</taxon>
    </lineage>
</organism>
<reference evidence="1 2" key="1">
    <citation type="submission" date="2023-01" db="EMBL/GenBank/DDBJ databases">
        <authorList>
            <person name="Whitehead M."/>
        </authorList>
    </citation>
    <scope>NUCLEOTIDE SEQUENCE [LARGE SCALE GENOMIC DNA]</scope>
</reference>
<protein>
    <submittedName>
        <fullName evidence="1">Uncharacterized protein</fullName>
    </submittedName>
</protein>
<dbReference type="Proteomes" id="UP001160148">
    <property type="component" value="Unassembled WGS sequence"/>
</dbReference>
<accession>A0AAV0VUF6</accession>
<proteinExistence type="predicted"/>
<dbReference type="AlphaFoldDB" id="A0AAV0VUF6"/>
<dbReference type="EMBL" id="CARXXK010000001">
    <property type="protein sequence ID" value="CAI6346837.1"/>
    <property type="molecule type" value="Genomic_DNA"/>
</dbReference>
<evidence type="ECO:0000313" key="1">
    <source>
        <dbReference type="EMBL" id="CAI6346837.1"/>
    </source>
</evidence>